<dbReference type="PANTHER" id="PTHR23420">
    <property type="entry name" value="ADENOSYLHOMOCYSTEINASE"/>
    <property type="match status" value="1"/>
</dbReference>
<feature type="compositionally biased region" description="Low complexity" evidence="10">
    <location>
        <begin position="175"/>
        <end position="185"/>
    </location>
</feature>
<comment type="similarity">
    <text evidence="3">Belongs to the adenosylhomocysteinase family.</text>
</comment>
<evidence type="ECO:0000259" key="11">
    <source>
        <dbReference type="SMART" id="SM00997"/>
    </source>
</evidence>
<dbReference type="SUPFAM" id="SSF52283">
    <property type="entry name" value="Formate/glycerate dehydrogenase catalytic domain-like"/>
    <property type="match status" value="1"/>
</dbReference>
<dbReference type="Gene3D" id="2.60.40.10">
    <property type="entry name" value="Immunoglobulins"/>
    <property type="match status" value="2"/>
</dbReference>
<feature type="compositionally biased region" description="Basic and acidic residues" evidence="10">
    <location>
        <begin position="187"/>
        <end position="197"/>
    </location>
</feature>
<comment type="cofactor">
    <cofactor evidence="1">
        <name>NAD(+)</name>
        <dbReference type="ChEBI" id="CHEBI:57540"/>
    </cofactor>
</comment>
<keyword evidence="6" id="KW-0520">NAD</keyword>
<comment type="caution">
    <text evidence="12">The sequence shown here is derived from an EMBL/GenBank/DDBJ whole genome shotgun (WGS) entry which is preliminary data.</text>
</comment>
<dbReference type="GO" id="GO:0033353">
    <property type="term" value="P:S-adenosylmethionine cycle"/>
    <property type="evidence" value="ECO:0007669"/>
    <property type="project" value="TreeGrafter"/>
</dbReference>
<feature type="compositionally biased region" description="Polar residues" evidence="10">
    <location>
        <begin position="875"/>
        <end position="885"/>
    </location>
</feature>
<feature type="compositionally biased region" description="Polar residues" evidence="10">
    <location>
        <begin position="1024"/>
        <end position="1034"/>
    </location>
</feature>
<evidence type="ECO:0000256" key="4">
    <source>
        <dbReference type="ARBA" id="ARBA00022563"/>
    </source>
</evidence>
<organism evidence="12 13">
    <name type="scientific">Mugilogobius chulae</name>
    <name type="common">yellowstripe goby</name>
    <dbReference type="NCBI Taxonomy" id="88201"/>
    <lineage>
        <taxon>Eukaryota</taxon>
        <taxon>Metazoa</taxon>
        <taxon>Chordata</taxon>
        <taxon>Craniata</taxon>
        <taxon>Vertebrata</taxon>
        <taxon>Euteleostomi</taxon>
        <taxon>Actinopterygii</taxon>
        <taxon>Neopterygii</taxon>
        <taxon>Teleostei</taxon>
        <taxon>Neoteleostei</taxon>
        <taxon>Acanthomorphata</taxon>
        <taxon>Gobiaria</taxon>
        <taxon>Gobiiformes</taxon>
        <taxon>Gobioidei</taxon>
        <taxon>Gobiidae</taxon>
        <taxon>Gobionellinae</taxon>
        <taxon>Mugilogobius</taxon>
    </lineage>
</organism>
<dbReference type="SUPFAM" id="SSF51735">
    <property type="entry name" value="NAD(P)-binding Rossmann-fold domains"/>
    <property type="match status" value="1"/>
</dbReference>
<feature type="compositionally biased region" description="Basic and acidic residues" evidence="10">
    <location>
        <begin position="1054"/>
        <end position="1068"/>
    </location>
</feature>
<feature type="compositionally biased region" description="Polar residues" evidence="10">
    <location>
        <begin position="666"/>
        <end position="677"/>
    </location>
</feature>
<accession>A0AAW0NR91</accession>
<dbReference type="SMART" id="SM00997">
    <property type="entry name" value="AdoHcyase_NAD"/>
    <property type="match status" value="1"/>
</dbReference>
<dbReference type="SMART" id="SM00996">
    <property type="entry name" value="AdoHcyase"/>
    <property type="match status" value="1"/>
</dbReference>
<evidence type="ECO:0000256" key="3">
    <source>
        <dbReference type="ARBA" id="ARBA00007122"/>
    </source>
</evidence>
<dbReference type="EMBL" id="JBBPFD010000012">
    <property type="protein sequence ID" value="KAK7904177.1"/>
    <property type="molecule type" value="Genomic_DNA"/>
</dbReference>
<sequence length="1445" mass="161758">MCFRPISAQPEPVSPAPAAAAALPARSHLQQPTMSDKLQYKVADISLAEWGRKAIDIAENEMPGLMKMREMYGQSKPLKGARIAGCLHMTLQTAVLIETLTALGAEVQWSSCNIFSTQDHAGSSLNMILDDGGDLTNLVHTKYPKLLAGIRGVSEETTTGVHNLYKMMKTGDLKSQPSTSTTLSPSHRRDDRREGGRGRRLRRRGQRLRPGPQRVGARVIVTEIDPINALQAAMEGYEVTTMDEACQEGNIFVTTTGCEDIIMGHHFEQMKDDAIVCNIGHFDCEIDVSWLNKNAAEKINVKPQVDRYRMKNGRHVIVLAEGRLVNLGCAMGHPSFVMSNSFTNQVLAQIELWTNTDKYPVGVYFLPKRLDEQVAAAHLDKLGVKLTKLDTSQSGPGPETRHSQVQRHVTVRSRDTSQSGPGLEARHSQVQVWRHVTVRSRSGDTSQSGPGLETRHSQVQRHVTVRSRSRDTSQVRSRSRDTSQSGPGLETRHSQVQVWRHVTVRSRSGDTSQSGPGLETRHSQVQVWRHITVRSRSRDTSQSGPGLEKRHSQVQVWRHVTVRSRDTSQSGPGLKTRHSQVQVWRHVTVRSRSRDTSQSGPGLETRHSQVQVWRHVTVRSRSRDTSQSGPGLETRHSQVQVQRHVTVRSRSRDTSQSGPGPETRHSQVQVRDTSQSGPGLENVTVRSRSGDRHSLETRHSQVQVETSQVRETRHSQVQVGDTSQSGPGLETRHSQVQVWRHVTVRSRSRRHVTVRSRSRDTSQSGPGLETRHSQVQVWRHVTVRSRSGDTSQSGPGLETRHSQVQVENSQVRRPSQSGPVWRHVTVRSRSRDTSQSGPGLETRHSQVQVGDTSQSGPGLETRHSQVQVWRHVTVRSRSGDTSQSGPGLETRHSQVQVGDTSQSGPGPGLRHVTVRSRSETRHSQVQVWRHVTVRSRSRDTSQSGPGETRHVSPGGDTSQSGPGLETRHSQVQVWRHVTVRSRSRDTSQSGPGLETYIGQRHVTVRSRSGDTSQSGPGLRHVTVRSRSGDTSQSGPGLETRHSQVQVWRHVTVRSRSETRQSVRSETRHSQVQGPIQRHVQSGPGLETRHSQVQVWRHVTVRSRSRDTSQSGPGLETRHSQVQVETRHSQVQVWRHVTVRSRSRDTSQSGPGLETRHSQVQVWRHVTVRSRTIRFIATAVWSCKWSDPDHSRPNQPETDMNLICKGTTGKQGPELRPRKLQTQKESVVQRKFCRGDCGNNGILVQTSGSQRTNGRYSMNYERKGSPVVDKISVRISNLTLSDSGRYRCYWERSTGQRDYAEFMAEVTDGDLTSVFTAAAGEDFTRSCLFDSSGNKKTFCRKPCTEKDILVETTGVSESRGRYSVQYSKRADDLSYVDVTIKNNIYENCSPTSQTEDTYQTLRLEHLEPVYSSLCTQDKDYTWTRPGLDLEPVYSSLCTQGQGLDLD</sequence>
<dbReference type="GO" id="GO:0006730">
    <property type="term" value="P:one-carbon metabolic process"/>
    <property type="evidence" value="ECO:0007669"/>
    <property type="project" value="UniProtKB-KW"/>
</dbReference>
<feature type="compositionally biased region" description="Polar residues" evidence="10">
    <location>
        <begin position="784"/>
        <end position="794"/>
    </location>
</feature>
<dbReference type="PANTHER" id="PTHR23420:SF0">
    <property type="entry name" value="ADENOSYLHOMOCYSTEINASE"/>
    <property type="match status" value="1"/>
</dbReference>
<keyword evidence="5" id="KW-0378">Hydrolase</keyword>
<feature type="region of interest" description="Disordered" evidence="10">
    <location>
        <begin position="168"/>
        <end position="214"/>
    </location>
</feature>
<feature type="compositionally biased region" description="Polar residues" evidence="10">
    <location>
        <begin position="505"/>
        <end position="515"/>
    </location>
</feature>
<evidence type="ECO:0000256" key="6">
    <source>
        <dbReference type="ARBA" id="ARBA00023027"/>
    </source>
</evidence>
<feature type="compositionally biased region" description="Polar residues" evidence="10">
    <location>
        <begin position="439"/>
        <end position="449"/>
    </location>
</feature>
<feature type="compositionally biased region" description="Polar residues" evidence="10">
    <location>
        <begin position="893"/>
        <end position="904"/>
    </location>
</feature>
<feature type="compositionally biased region" description="Basic residues" evidence="10">
    <location>
        <begin position="198"/>
        <end position="207"/>
    </location>
</feature>
<dbReference type="EC" id="3.13.2.1" evidence="7"/>
<dbReference type="InterPro" id="IPR042172">
    <property type="entry name" value="Adenosylhomocyst_ase-like_sf"/>
</dbReference>
<keyword evidence="4" id="KW-0554">One-carbon metabolism</keyword>
<dbReference type="InterPro" id="IPR015878">
    <property type="entry name" value="Ado_hCys_hydrolase_NAD-bd"/>
</dbReference>
<proteinExistence type="inferred from homology"/>
<dbReference type="InterPro" id="IPR036291">
    <property type="entry name" value="NAD(P)-bd_dom_sf"/>
</dbReference>
<dbReference type="InterPro" id="IPR000043">
    <property type="entry name" value="Adenosylhomocysteinase-like"/>
</dbReference>
<comment type="function">
    <text evidence="8">Catalyzes the hydrolysis of S-adenosyl-L-homocysteine to form adenosine and homocysteine. Binds copper ions.</text>
</comment>
<feature type="compositionally biased region" description="Polar residues" evidence="10">
    <location>
        <begin position="1119"/>
        <end position="1128"/>
    </location>
</feature>
<feature type="region of interest" description="Disordered" evidence="10">
    <location>
        <begin position="388"/>
        <end position="1128"/>
    </location>
</feature>
<evidence type="ECO:0000256" key="9">
    <source>
        <dbReference type="ARBA" id="ARBA00047800"/>
    </source>
</evidence>
<feature type="domain" description="S-adenosyl-L-homocysteine hydrolase NAD binding" evidence="11">
    <location>
        <begin position="163"/>
        <end position="332"/>
    </location>
</feature>
<dbReference type="GO" id="GO:0005829">
    <property type="term" value="C:cytosol"/>
    <property type="evidence" value="ECO:0007669"/>
    <property type="project" value="TreeGrafter"/>
</dbReference>
<evidence type="ECO:0000256" key="5">
    <source>
        <dbReference type="ARBA" id="ARBA00022801"/>
    </source>
</evidence>
<feature type="compositionally biased region" description="Polar residues" evidence="10">
    <location>
        <begin position="802"/>
        <end position="818"/>
    </location>
</feature>
<protein>
    <recommendedName>
        <fullName evidence="7">adenosylhomocysteinase</fullName>
        <ecNumber evidence="7">3.13.2.1</ecNumber>
    </recommendedName>
</protein>
<evidence type="ECO:0000256" key="2">
    <source>
        <dbReference type="ARBA" id="ARBA00005195"/>
    </source>
</evidence>
<name>A0AAW0NR91_9GOBI</name>
<dbReference type="Pfam" id="PF00670">
    <property type="entry name" value="AdoHcyase_NAD"/>
    <property type="match status" value="1"/>
</dbReference>
<comment type="pathway">
    <text evidence="2">Amino-acid biosynthesis; L-homocysteine biosynthesis; L-homocysteine from S-adenosyl-L-homocysteine: step 1/1.</text>
</comment>
<evidence type="ECO:0000256" key="7">
    <source>
        <dbReference type="ARBA" id="ARBA00034527"/>
    </source>
</evidence>
<feature type="compositionally biased region" description="Polar residues" evidence="10">
    <location>
        <begin position="715"/>
        <end position="726"/>
    </location>
</feature>
<dbReference type="Proteomes" id="UP001460270">
    <property type="component" value="Unassembled WGS sequence"/>
</dbReference>
<dbReference type="Gene3D" id="3.40.50.1480">
    <property type="entry name" value="Adenosylhomocysteinase-like"/>
    <property type="match status" value="3"/>
</dbReference>
<keyword evidence="13" id="KW-1185">Reference proteome</keyword>
<evidence type="ECO:0000256" key="10">
    <source>
        <dbReference type="SAM" id="MobiDB-lite"/>
    </source>
</evidence>
<dbReference type="FunFam" id="3.40.50.720:FF:000004">
    <property type="entry name" value="Adenosylhomocysteinase"/>
    <property type="match status" value="1"/>
</dbReference>
<evidence type="ECO:0000256" key="8">
    <source>
        <dbReference type="ARBA" id="ARBA00045926"/>
    </source>
</evidence>
<feature type="compositionally biased region" description="Polar residues" evidence="10">
    <location>
        <begin position="1005"/>
        <end position="1015"/>
    </location>
</feature>
<evidence type="ECO:0000313" key="13">
    <source>
        <dbReference type="Proteomes" id="UP001460270"/>
    </source>
</evidence>
<feature type="compositionally biased region" description="Basic and acidic residues" evidence="10">
    <location>
        <begin position="688"/>
        <end position="699"/>
    </location>
</feature>
<feature type="compositionally biased region" description="Basic residues" evidence="10">
    <location>
        <begin position="742"/>
        <end position="756"/>
    </location>
</feature>
<feature type="compositionally biased region" description="Polar residues" evidence="10">
    <location>
        <begin position="845"/>
        <end position="856"/>
    </location>
</feature>
<dbReference type="GO" id="GO:0004013">
    <property type="term" value="F:adenosylhomocysteinase activity"/>
    <property type="evidence" value="ECO:0007669"/>
    <property type="project" value="UniProtKB-EC"/>
</dbReference>
<evidence type="ECO:0000256" key="1">
    <source>
        <dbReference type="ARBA" id="ARBA00001911"/>
    </source>
</evidence>
<dbReference type="Pfam" id="PF05221">
    <property type="entry name" value="AdoHcyase"/>
    <property type="match status" value="2"/>
</dbReference>
<gene>
    <name evidence="12" type="ORF">WMY93_016784</name>
</gene>
<feature type="compositionally biased region" description="Basic and acidic residues" evidence="10">
    <location>
        <begin position="468"/>
        <end position="481"/>
    </location>
</feature>
<evidence type="ECO:0000313" key="12">
    <source>
        <dbReference type="EMBL" id="KAK7904177.1"/>
    </source>
</evidence>
<comment type="catalytic activity">
    <reaction evidence="9">
        <text>S-adenosyl-L-homocysteine + H2O = L-homocysteine + adenosine</text>
        <dbReference type="Rhea" id="RHEA:21708"/>
        <dbReference type="ChEBI" id="CHEBI:15377"/>
        <dbReference type="ChEBI" id="CHEBI:16335"/>
        <dbReference type="ChEBI" id="CHEBI:57856"/>
        <dbReference type="ChEBI" id="CHEBI:58199"/>
        <dbReference type="EC" id="3.13.2.1"/>
    </reaction>
    <physiologicalReaction direction="left-to-right" evidence="9">
        <dbReference type="Rhea" id="RHEA:21709"/>
    </physiologicalReaction>
</comment>
<dbReference type="InterPro" id="IPR013783">
    <property type="entry name" value="Ig-like_fold"/>
</dbReference>
<reference evidence="13" key="1">
    <citation type="submission" date="2024-04" db="EMBL/GenBank/DDBJ databases">
        <title>Salinicola lusitanus LLJ914,a marine bacterium isolated from the Okinawa Trough.</title>
        <authorList>
            <person name="Li J."/>
        </authorList>
    </citation>
    <scope>NUCLEOTIDE SEQUENCE [LARGE SCALE GENOMIC DNA]</scope>
</reference>
<dbReference type="Gene3D" id="3.40.50.720">
    <property type="entry name" value="NAD(P)-binding Rossmann-like Domain"/>
    <property type="match status" value="1"/>
</dbReference>
<dbReference type="CDD" id="cd00401">
    <property type="entry name" value="SAHH"/>
    <property type="match status" value="1"/>
</dbReference>